<gene>
    <name evidence="3" type="ORF">Pas1_02415</name>
</gene>
<dbReference type="PANTHER" id="PTHR35535">
    <property type="entry name" value="HEAT SHOCK PROTEIN HSLJ"/>
    <property type="match status" value="1"/>
</dbReference>
<proteinExistence type="predicted"/>
<organism evidence="3 4">
    <name type="scientific">Polynucleobacter paneuropaeus</name>
    <dbReference type="NCBI Taxonomy" id="2527775"/>
    <lineage>
        <taxon>Bacteria</taxon>
        <taxon>Pseudomonadati</taxon>
        <taxon>Pseudomonadota</taxon>
        <taxon>Betaproteobacteria</taxon>
        <taxon>Burkholderiales</taxon>
        <taxon>Burkholderiaceae</taxon>
        <taxon>Polynucleobacter</taxon>
    </lineage>
</organism>
<dbReference type="Pfam" id="PF03724">
    <property type="entry name" value="META"/>
    <property type="match status" value="1"/>
</dbReference>
<accession>A0A2Z4JRC4</accession>
<dbReference type="EMBL" id="CP030085">
    <property type="protein sequence ID" value="AWW49327.1"/>
    <property type="molecule type" value="Genomic_DNA"/>
</dbReference>
<dbReference type="InterPro" id="IPR038670">
    <property type="entry name" value="HslJ-like_sf"/>
</dbReference>
<dbReference type="Proteomes" id="UP000248592">
    <property type="component" value="Chromosome"/>
</dbReference>
<keyword evidence="1" id="KW-0812">Transmembrane</keyword>
<keyword evidence="1" id="KW-1133">Transmembrane helix</keyword>
<sequence length="181" mass="20138">MSIQERTPNSLKAPARGLRSVVYGIGLTFLSACSGVIPPCGAKMSPPSSELRNTKWELIRWNLTPNANGEVRGRQIPLGDTSNPIQLAFDVNGERVSGFTGCNRFTASLSEDSRGFTFEKITTTKMACNSQRTELENDFLYELNDYRNIVRDGDRLLMIGRDREVLTFAQRDIPQSKSGSK</sequence>
<dbReference type="Gene3D" id="2.40.128.270">
    <property type="match status" value="1"/>
</dbReference>
<evidence type="ECO:0000256" key="1">
    <source>
        <dbReference type="SAM" id="Phobius"/>
    </source>
</evidence>
<dbReference type="PANTHER" id="PTHR35535:SF1">
    <property type="entry name" value="HEAT SHOCK PROTEIN HSLJ"/>
    <property type="match status" value="1"/>
</dbReference>
<evidence type="ECO:0000313" key="4">
    <source>
        <dbReference type="Proteomes" id="UP000248592"/>
    </source>
</evidence>
<dbReference type="InterPro" id="IPR053147">
    <property type="entry name" value="Hsp_HslJ-like"/>
</dbReference>
<dbReference type="PROSITE" id="PS51257">
    <property type="entry name" value="PROKAR_LIPOPROTEIN"/>
    <property type="match status" value="1"/>
</dbReference>
<protein>
    <submittedName>
        <fullName evidence="3">META domain-containing protein</fullName>
    </submittedName>
</protein>
<feature type="domain" description="DUF306" evidence="2">
    <location>
        <begin position="49"/>
        <end position="168"/>
    </location>
</feature>
<dbReference type="AlphaFoldDB" id="A0A2Z4JRC4"/>
<evidence type="ECO:0000259" key="2">
    <source>
        <dbReference type="Pfam" id="PF03724"/>
    </source>
</evidence>
<feature type="transmembrane region" description="Helical" evidence="1">
    <location>
        <begin position="21"/>
        <end position="38"/>
    </location>
</feature>
<dbReference type="InterPro" id="IPR005184">
    <property type="entry name" value="DUF306_Meta_HslJ"/>
</dbReference>
<evidence type="ECO:0000313" key="3">
    <source>
        <dbReference type="EMBL" id="AWW49327.1"/>
    </source>
</evidence>
<name>A0A2Z4JRC4_9BURK</name>
<keyword evidence="1" id="KW-0472">Membrane</keyword>
<reference evidence="4" key="1">
    <citation type="submission" date="2018-06" db="EMBL/GenBank/DDBJ databases">
        <title>Description of a new Polynucleobacter species.</title>
        <authorList>
            <person name="Hahn M.W."/>
        </authorList>
    </citation>
    <scope>NUCLEOTIDE SEQUENCE [LARGE SCALE GENOMIC DNA]</scope>
    <source>
        <strain evidence="4">MG-25-Pas1-D2</strain>
    </source>
</reference>
<dbReference type="RefSeq" id="WP_112294404.1">
    <property type="nucleotide sequence ID" value="NZ_CBCSBS010000001.1"/>
</dbReference>